<dbReference type="CDD" id="cd06171">
    <property type="entry name" value="Sigma70_r4"/>
    <property type="match status" value="1"/>
</dbReference>
<feature type="domain" description="RNA polymerase sigma-70 region 2" evidence="6">
    <location>
        <begin position="27"/>
        <end position="93"/>
    </location>
</feature>
<evidence type="ECO:0000256" key="1">
    <source>
        <dbReference type="ARBA" id="ARBA00010641"/>
    </source>
</evidence>
<sequence>MSTTRSYDEKELLLLVAEGNEKAFGELIARHAGLLHVFLLKITRDPASVEELIQDTFLRIWMAREWLGQVNNFKPYMFTISRNLAVNLLRKSVRVRLQHSQWAAETTSEADENPDEWKWKLFDEAIERLPPQQKKVWIMARRDGKKYQQIADELGLSRESVKKYLQFASAAINRYISEHPEMYALFIIGLAEL</sequence>
<dbReference type="InterPro" id="IPR013324">
    <property type="entry name" value="RNA_pol_sigma_r3/r4-like"/>
</dbReference>
<dbReference type="Gene3D" id="1.10.1740.10">
    <property type="match status" value="1"/>
</dbReference>
<dbReference type="Proteomes" id="UP000190166">
    <property type="component" value="Unassembled WGS sequence"/>
</dbReference>
<dbReference type="InterPro" id="IPR007627">
    <property type="entry name" value="RNA_pol_sigma70_r2"/>
</dbReference>
<keyword evidence="9" id="KW-1185">Reference proteome</keyword>
<keyword evidence="3" id="KW-0731">Sigma factor</keyword>
<reference evidence="8 9" key="1">
    <citation type="submission" date="2017-02" db="EMBL/GenBank/DDBJ databases">
        <authorList>
            <person name="Peterson S.W."/>
        </authorList>
    </citation>
    <scope>NUCLEOTIDE SEQUENCE [LARGE SCALE GENOMIC DNA]</scope>
    <source>
        <strain evidence="8 9">DSM 18108</strain>
    </source>
</reference>
<dbReference type="STRING" id="393003.SAMN05660461_0474"/>
<keyword evidence="2" id="KW-0805">Transcription regulation</keyword>
<dbReference type="GO" id="GO:0016987">
    <property type="term" value="F:sigma factor activity"/>
    <property type="evidence" value="ECO:0007669"/>
    <property type="project" value="UniProtKB-KW"/>
</dbReference>
<dbReference type="NCBIfam" id="TIGR02937">
    <property type="entry name" value="sigma70-ECF"/>
    <property type="match status" value="1"/>
</dbReference>
<dbReference type="SUPFAM" id="SSF88946">
    <property type="entry name" value="Sigma2 domain of RNA polymerase sigma factors"/>
    <property type="match status" value="1"/>
</dbReference>
<evidence type="ECO:0000256" key="5">
    <source>
        <dbReference type="ARBA" id="ARBA00023163"/>
    </source>
</evidence>
<dbReference type="Pfam" id="PF04542">
    <property type="entry name" value="Sigma70_r2"/>
    <property type="match status" value="1"/>
</dbReference>
<dbReference type="InterPro" id="IPR014284">
    <property type="entry name" value="RNA_pol_sigma-70_dom"/>
</dbReference>
<name>A0A1T5N629_9BACT</name>
<feature type="domain" description="RNA polymerase sigma factor 70 region 4 type 2" evidence="7">
    <location>
        <begin position="121"/>
        <end position="170"/>
    </location>
</feature>
<dbReference type="PANTHER" id="PTHR43133">
    <property type="entry name" value="RNA POLYMERASE ECF-TYPE SIGMA FACTO"/>
    <property type="match status" value="1"/>
</dbReference>
<evidence type="ECO:0000313" key="8">
    <source>
        <dbReference type="EMBL" id="SKC95659.1"/>
    </source>
</evidence>
<accession>A0A1T5N629</accession>
<dbReference type="GO" id="GO:0003677">
    <property type="term" value="F:DNA binding"/>
    <property type="evidence" value="ECO:0007669"/>
    <property type="project" value="UniProtKB-KW"/>
</dbReference>
<evidence type="ECO:0000256" key="3">
    <source>
        <dbReference type="ARBA" id="ARBA00023082"/>
    </source>
</evidence>
<dbReference type="RefSeq" id="WP_159454161.1">
    <property type="nucleotide sequence ID" value="NZ_FUZZ01000001.1"/>
</dbReference>
<dbReference type="Pfam" id="PF08281">
    <property type="entry name" value="Sigma70_r4_2"/>
    <property type="match status" value="1"/>
</dbReference>
<keyword evidence="4" id="KW-0238">DNA-binding</keyword>
<evidence type="ECO:0000256" key="4">
    <source>
        <dbReference type="ARBA" id="ARBA00023125"/>
    </source>
</evidence>
<dbReference type="Gene3D" id="1.10.10.10">
    <property type="entry name" value="Winged helix-like DNA-binding domain superfamily/Winged helix DNA-binding domain"/>
    <property type="match status" value="1"/>
</dbReference>
<evidence type="ECO:0000256" key="2">
    <source>
        <dbReference type="ARBA" id="ARBA00023015"/>
    </source>
</evidence>
<dbReference type="InterPro" id="IPR013249">
    <property type="entry name" value="RNA_pol_sigma70_r4_t2"/>
</dbReference>
<evidence type="ECO:0000259" key="6">
    <source>
        <dbReference type="Pfam" id="PF04542"/>
    </source>
</evidence>
<evidence type="ECO:0000313" key="9">
    <source>
        <dbReference type="Proteomes" id="UP000190166"/>
    </source>
</evidence>
<keyword evidence="5" id="KW-0804">Transcription</keyword>
<dbReference type="InterPro" id="IPR036388">
    <property type="entry name" value="WH-like_DNA-bd_sf"/>
</dbReference>
<comment type="similarity">
    <text evidence="1">Belongs to the sigma-70 factor family. ECF subfamily.</text>
</comment>
<evidence type="ECO:0000259" key="7">
    <source>
        <dbReference type="Pfam" id="PF08281"/>
    </source>
</evidence>
<dbReference type="EMBL" id="FUZZ01000001">
    <property type="protein sequence ID" value="SKC95659.1"/>
    <property type="molecule type" value="Genomic_DNA"/>
</dbReference>
<dbReference type="InterPro" id="IPR013325">
    <property type="entry name" value="RNA_pol_sigma_r2"/>
</dbReference>
<dbReference type="InterPro" id="IPR039425">
    <property type="entry name" value="RNA_pol_sigma-70-like"/>
</dbReference>
<dbReference type="AlphaFoldDB" id="A0A1T5N629"/>
<proteinExistence type="inferred from homology"/>
<dbReference type="PANTHER" id="PTHR43133:SF8">
    <property type="entry name" value="RNA POLYMERASE SIGMA FACTOR HI_1459-RELATED"/>
    <property type="match status" value="1"/>
</dbReference>
<dbReference type="GO" id="GO:0006352">
    <property type="term" value="P:DNA-templated transcription initiation"/>
    <property type="evidence" value="ECO:0007669"/>
    <property type="project" value="InterPro"/>
</dbReference>
<organism evidence="8 9">
    <name type="scientific">Chitinophaga ginsengisegetis</name>
    <dbReference type="NCBI Taxonomy" id="393003"/>
    <lineage>
        <taxon>Bacteria</taxon>
        <taxon>Pseudomonadati</taxon>
        <taxon>Bacteroidota</taxon>
        <taxon>Chitinophagia</taxon>
        <taxon>Chitinophagales</taxon>
        <taxon>Chitinophagaceae</taxon>
        <taxon>Chitinophaga</taxon>
    </lineage>
</organism>
<protein>
    <submittedName>
        <fullName evidence="8">RNA polymerase sigma-70 factor, ECF subfamily</fullName>
    </submittedName>
</protein>
<gene>
    <name evidence="8" type="ORF">SAMN05660461_0474</name>
</gene>
<dbReference type="SUPFAM" id="SSF88659">
    <property type="entry name" value="Sigma3 and sigma4 domains of RNA polymerase sigma factors"/>
    <property type="match status" value="1"/>
</dbReference>